<organism evidence="1 2">
    <name type="scientific">Ottowia thiooxydans</name>
    <dbReference type="NCBI Taxonomy" id="219182"/>
    <lineage>
        <taxon>Bacteria</taxon>
        <taxon>Pseudomonadati</taxon>
        <taxon>Pseudomonadota</taxon>
        <taxon>Betaproteobacteria</taxon>
        <taxon>Burkholderiales</taxon>
        <taxon>Comamonadaceae</taxon>
        <taxon>Ottowia</taxon>
    </lineage>
</organism>
<dbReference type="RefSeq" id="WP_354441390.1">
    <property type="nucleotide sequence ID" value="NZ_JBEPSH010000002.1"/>
</dbReference>
<keyword evidence="2" id="KW-1185">Reference proteome</keyword>
<protein>
    <submittedName>
        <fullName evidence="1">Uncharacterized protein</fullName>
    </submittedName>
</protein>
<proteinExistence type="predicted"/>
<dbReference type="Proteomes" id="UP001549320">
    <property type="component" value="Unassembled WGS sequence"/>
</dbReference>
<accession>A0ABV2Q3Y9</accession>
<sequence length="97" mass="10814">MKETQRLAIAAHMHVTLRRKTGRVTDTEWMAKNAEYAAEIVRYARARAREDGLPELGELADRLEQAMFPKPPAPAPAAAAAASEERSLLARYVGRLR</sequence>
<gene>
    <name evidence="1" type="ORF">ABIE13_000839</name>
</gene>
<dbReference type="EMBL" id="JBEPSH010000002">
    <property type="protein sequence ID" value="MET4575739.1"/>
    <property type="molecule type" value="Genomic_DNA"/>
</dbReference>
<name>A0ABV2Q3Y9_9BURK</name>
<evidence type="ECO:0000313" key="2">
    <source>
        <dbReference type="Proteomes" id="UP001549320"/>
    </source>
</evidence>
<comment type="caution">
    <text evidence="1">The sequence shown here is derived from an EMBL/GenBank/DDBJ whole genome shotgun (WGS) entry which is preliminary data.</text>
</comment>
<evidence type="ECO:0000313" key="1">
    <source>
        <dbReference type="EMBL" id="MET4575739.1"/>
    </source>
</evidence>
<reference evidence="1 2" key="1">
    <citation type="submission" date="2024-06" db="EMBL/GenBank/DDBJ databases">
        <title>Sorghum-associated microbial communities from plants grown in Nebraska, USA.</title>
        <authorList>
            <person name="Schachtman D."/>
        </authorList>
    </citation>
    <scope>NUCLEOTIDE SEQUENCE [LARGE SCALE GENOMIC DNA]</scope>
    <source>
        <strain evidence="1 2">2709</strain>
    </source>
</reference>